<evidence type="ECO:0000313" key="2">
    <source>
        <dbReference type="EMBL" id="RIV42120.1"/>
    </source>
</evidence>
<comment type="caution">
    <text evidence="2">The sequence shown here is derived from an EMBL/GenBank/DDBJ whole genome shotgun (WGS) entry which is preliminary data.</text>
</comment>
<evidence type="ECO:0000313" key="4">
    <source>
        <dbReference type="Proteomes" id="UP000266691"/>
    </source>
</evidence>
<reference evidence="2 4" key="1">
    <citation type="submission" date="2018-08" db="EMBL/GenBank/DDBJ databases">
        <title>Proposal of Muricauda 72 sp.nov. and Muricauda NH166 sp.nov., isolated from seawater.</title>
        <authorList>
            <person name="Cheng H."/>
            <person name="Wu Y.-H."/>
            <person name="Guo L.-L."/>
            <person name="Xu X.-W."/>
        </authorList>
    </citation>
    <scope>NUCLEOTIDE SEQUENCE [LARGE SCALE GENOMIC DNA]</scope>
    <source>
        <strain evidence="2 4">72</strain>
    </source>
</reference>
<keyword evidence="1" id="KW-0472">Membrane</keyword>
<dbReference type="Proteomes" id="UP000266691">
    <property type="component" value="Unassembled WGS sequence"/>
</dbReference>
<evidence type="ECO:0000256" key="1">
    <source>
        <dbReference type="SAM" id="Phobius"/>
    </source>
</evidence>
<reference evidence="3 5" key="2">
    <citation type="submission" date="2019-07" db="EMBL/GenBank/DDBJ databases">
        <title>Draft genome of two Muricauda strains isolated from deep sea.</title>
        <authorList>
            <person name="Sun C."/>
        </authorList>
    </citation>
    <scope>NUCLEOTIDE SEQUENCE [LARGE SCALE GENOMIC DNA]</scope>
    <source>
        <strain evidence="3 5">72</strain>
    </source>
</reference>
<dbReference type="EMBL" id="VNWK01000036">
    <property type="protein sequence ID" value="TXJ91007.1"/>
    <property type="molecule type" value="Genomic_DNA"/>
</dbReference>
<protein>
    <submittedName>
        <fullName evidence="2">Uncharacterized protein</fullName>
    </submittedName>
</protein>
<dbReference type="RefSeq" id="WP_119649089.1">
    <property type="nucleotide sequence ID" value="NZ_QXFI01000036.1"/>
</dbReference>
<name>A0A3A1NF92_9FLAO</name>
<keyword evidence="1" id="KW-0812">Transmembrane</keyword>
<accession>A0A3A1NF92</accession>
<feature type="transmembrane region" description="Helical" evidence="1">
    <location>
        <begin position="51"/>
        <end position="72"/>
    </location>
</feature>
<evidence type="ECO:0000313" key="3">
    <source>
        <dbReference type="EMBL" id="TXJ91007.1"/>
    </source>
</evidence>
<dbReference type="EMBL" id="QXFI01000036">
    <property type="protein sequence ID" value="RIV42120.1"/>
    <property type="molecule type" value="Genomic_DNA"/>
</dbReference>
<gene>
    <name evidence="2" type="ORF">D2V05_18675</name>
    <name evidence="3" type="ORF">FQ017_18515</name>
</gene>
<feature type="transmembrane region" description="Helical" evidence="1">
    <location>
        <begin position="84"/>
        <end position="102"/>
    </location>
</feature>
<keyword evidence="5" id="KW-1185">Reference proteome</keyword>
<organism evidence="2 4">
    <name type="scientific">Flagellimonas pelagia</name>
    <dbReference type="NCBI Taxonomy" id="2306998"/>
    <lineage>
        <taxon>Bacteria</taxon>
        <taxon>Pseudomonadati</taxon>
        <taxon>Bacteroidota</taxon>
        <taxon>Flavobacteriia</taxon>
        <taxon>Flavobacteriales</taxon>
        <taxon>Flavobacteriaceae</taxon>
        <taxon>Flagellimonas</taxon>
    </lineage>
</organism>
<evidence type="ECO:0000313" key="5">
    <source>
        <dbReference type="Proteomes" id="UP000321621"/>
    </source>
</evidence>
<feature type="transmembrane region" description="Helical" evidence="1">
    <location>
        <begin position="108"/>
        <end position="129"/>
    </location>
</feature>
<proteinExistence type="predicted"/>
<keyword evidence="1" id="KW-1133">Transmembrane helix</keyword>
<sequence>MKKIFISIAVTLLLSAASAFIIFLWLEKQVISPEIENTFGKENAIFDYLKLFLGAISYFFSLLTLPFLLNHILSKKVEIKVTSWWKILALFEVYVSILTFFCSPFEKVAMLIFFTVSQPIVIINTIIVFQKMNKLN</sequence>
<dbReference type="Proteomes" id="UP000321621">
    <property type="component" value="Unassembled WGS sequence"/>
</dbReference>
<dbReference type="AlphaFoldDB" id="A0A3A1NF92"/>